<evidence type="ECO:0000313" key="3">
    <source>
        <dbReference type="Proteomes" id="UP000504636"/>
    </source>
</evidence>
<evidence type="ECO:0008006" key="5">
    <source>
        <dbReference type="Google" id="ProtNLM"/>
    </source>
</evidence>
<accession>A0A6A6YGA4</accession>
<sequence>MNAAGYSEEEQKINQTTEDVSHSAQGHKANISNPNTSEKSKKHSKEELEKLGGEAAFYGKQGLGE</sequence>
<evidence type="ECO:0000313" key="4">
    <source>
        <dbReference type="RefSeq" id="XP_033574795.1"/>
    </source>
</evidence>
<organism evidence="2">
    <name type="scientific">Mytilinidion resinicola</name>
    <dbReference type="NCBI Taxonomy" id="574789"/>
    <lineage>
        <taxon>Eukaryota</taxon>
        <taxon>Fungi</taxon>
        <taxon>Dikarya</taxon>
        <taxon>Ascomycota</taxon>
        <taxon>Pezizomycotina</taxon>
        <taxon>Dothideomycetes</taxon>
        <taxon>Pleosporomycetidae</taxon>
        <taxon>Mytilinidiales</taxon>
        <taxon>Mytilinidiaceae</taxon>
        <taxon>Mytilinidion</taxon>
    </lineage>
</organism>
<dbReference type="OrthoDB" id="5419162at2759"/>
<keyword evidence="3" id="KW-1185">Reference proteome</keyword>
<reference evidence="4" key="3">
    <citation type="submission" date="2025-04" db="UniProtKB">
        <authorList>
            <consortium name="RefSeq"/>
        </authorList>
    </citation>
    <scope>IDENTIFICATION</scope>
    <source>
        <strain evidence="4">CBS 304.34</strain>
    </source>
</reference>
<dbReference type="EMBL" id="MU003704">
    <property type="protein sequence ID" value="KAF2807831.1"/>
    <property type="molecule type" value="Genomic_DNA"/>
</dbReference>
<name>A0A6A6YGA4_9PEZI</name>
<reference evidence="4" key="2">
    <citation type="submission" date="2020-04" db="EMBL/GenBank/DDBJ databases">
        <authorList>
            <consortium name="NCBI Genome Project"/>
        </authorList>
    </citation>
    <scope>NUCLEOTIDE SEQUENCE</scope>
    <source>
        <strain evidence="4">CBS 304.34</strain>
    </source>
</reference>
<feature type="compositionally biased region" description="Polar residues" evidence="1">
    <location>
        <begin position="13"/>
        <end position="36"/>
    </location>
</feature>
<dbReference type="InterPro" id="IPR018824">
    <property type="entry name" value="Conidiation-specific_6"/>
</dbReference>
<evidence type="ECO:0000256" key="1">
    <source>
        <dbReference type="SAM" id="MobiDB-lite"/>
    </source>
</evidence>
<dbReference type="GeneID" id="54461285"/>
<gene>
    <name evidence="2 4" type="ORF">BDZ99DRAFT_464742</name>
</gene>
<reference evidence="2 4" key="1">
    <citation type="journal article" date="2020" name="Stud. Mycol.">
        <title>101 Dothideomycetes genomes: a test case for predicting lifestyles and emergence of pathogens.</title>
        <authorList>
            <person name="Haridas S."/>
            <person name="Albert R."/>
            <person name="Binder M."/>
            <person name="Bloem J."/>
            <person name="Labutti K."/>
            <person name="Salamov A."/>
            <person name="Andreopoulos B."/>
            <person name="Baker S."/>
            <person name="Barry K."/>
            <person name="Bills G."/>
            <person name="Bluhm B."/>
            <person name="Cannon C."/>
            <person name="Castanera R."/>
            <person name="Culley D."/>
            <person name="Daum C."/>
            <person name="Ezra D."/>
            <person name="Gonzalez J."/>
            <person name="Henrissat B."/>
            <person name="Kuo A."/>
            <person name="Liang C."/>
            <person name="Lipzen A."/>
            <person name="Lutzoni F."/>
            <person name="Magnuson J."/>
            <person name="Mondo S."/>
            <person name="Nolan M."/>
            <person name="Ohm R."/>
            <person name="Pangilinan J."/>
            <person name="Park H.-J."/>
            <person name="Ramirez L."/>
            <person name="Alfaro M."/>
            <person name="Sun H."/>
            <person name="Tritt A."/>
            <person name="Yoshinaga Y."/>
            <person name="Zwiers L.-H."/>
            <person name="Turgeon B."/>
            <person name="Goodwin S."/>
            <person name="Spatafora J."/>
            <person name="Crous P."/>
            <person name="Grigoriev I."/>
        </authorList>
    </citation>
    <scope>NUCLEOTIDE SEQUENCE</scope>
    <source>
        <strain evidence="2 4">CBS 304.34</strain>
    </source>
</reference>
<feature type="region of interest" description="Disordered" evidence="1">
    <location>
        <begin position="1"/>
        <end position="65"/>
    </location>
</feature>
<proteinExistence type="predicted"/>
<evidence type="ECO:0000313" key="2">
    <source>
        <dbReference type="EMBL" id="KAF2807831.1"/>
    </source>
</evidence>
<dbReference type="AlphaFoldDB" id="A0A6A6YGA4"/>
<dbReference type="Pfam" id="PF10346">
    <property type="entry name" value="Con-6"/>
    <property type="match status" value="1"/>
</dbReference>
<dbReference type="RefSeq" id="XP_033574795.1">
    <property type="nucleotide sequence ID" value="XM_033720392.1"/>
</dbReference>
<protein>
    <recommendedName>
        <fullName evidence="5">Conidiation-specific protein 6</fullName>
    </recommendedName>
</protein>
<dbReference type="Proteomes" id="UP000504636">
    <property type="component" value="Unplaced"/>
</dbReference>